<proteinExistence type="predicted"/>
<keyword evidence="2" id="KW-1185">Reference proteome</keyword>
<dbReference type="OrthoDB" id="2306002at2"/>
<dbReference type="STRING" id="993692.IV57_GL002559"/>
<organism evidence="1 2">
    <name type="scientific">Companilactobacillus kimchiensis</name>
    <dbReference type="NCBI Taxonomy" id="993692"/>
    <lineage>
        <taxon>Bacteria</taxon>
        <taxon>Bacillati</taxon>
        <taxon>Bacillota</taxon>
        <taxon>Bacilli</taxon>
        <taxon>Lactobacillales</taxon>
        <taxon>Lactobacillaceae</taxon>
        <taxon>Companilactobacillus</taxon>
    </lineage>
</organism>
<dbReference type="RefSeq" id="WP_057880660.1">
    <property type="nucleotide sequence ID" value="NZ_JQCF01000009.1"/>
</dbReference>
<sequence>MTKDDHIKSNPRITKIFAHMLQFERMNLTTTSEKFSTSKRTIQRDMQTIHNNVNKMDHYNFHHDIESDDYFLTQNDLVSFNEIFAILKILIGSRAFGKEELAMIGDSLASVVATEKQPIVSKMLTTLNDSYLPVNNSNHLIELVKKFSEWVNNQTTISFYYINSNPKGHSKDESVGIPLSLYFANNYFYVTMYREKTHSDGGKTFVYRLDRFRDPRPKVKGIKVPRDKWIDEESIRTNTYLLTSGSNINYSLIYRGYPQTALDQLPHSKVKKNSNGQIEHDSDHGVKISGKMNLNGLKLWVLSQGSLVTVLSPNSLIEAVKNDLQKTLDLY</sequence>
<evidence type="ECO:0000313" key="2">
    <source>
        <dbReference type="Proteomes" id="UP000051006"/>
    </source>
</evidence>
<gene>
    <name evidence="1" type="ORF">IV57_GL002559</name>
</gene>
<dbReference type="EMBL" id="JQCF01000009">
    <property type="protein sequence ID" value="KRN99431.1"/>
    <property type="molecule type" value="Genomic_DNA"/>
</dbReference>
<reference evidence="1 2" key="1">
    <citation type="journal article" date="2015" name="Genome Announc.">
        <title>Expanding the biotechnology potential of lactobacilli through comparative genomics of 213 strains and associated genera.</title>
        <authorList>
            <person name="Sun Z."/>
            <person name="Harris H.M."/>
            <person name="McCann A."/>
            <person name="Guo C."/>
            <person name="Argimon S."/>
            <person name="Zhang W."/>
            <person name="Yang X."/>
            <person name="Jeffery I.B."/>
            <person name="Cooney J.C."/>
            <person name="Kagawa T.F."/>
            <person name="Liu W."/>
            <person name="Song Y."/>
            <person name="Salvetti E."/>
            <person name="Wrobel A."/>
            <person name="Rasinkangas P."/>
            <person name="Parkhill J."/>
            <person name="Rea M.C."/>
            <person name="O'Sullivan O."/>
            <person name="Ritari J."/>
            <person name="Douillard F.P."/>
            <person name="Paul Ross R."/>
            <person name="Yang R."/>
            <person name="Briner A.E."/>
            <person name="Felis G.E."/>
            <person name="de Vos W.M."/>
            <person name="Barrangou R."/>
            <person name="Klaenhammer T.R."/>
            <person name="Caufield P.W."/>
            <person name="Cui Y."/>
            <person name="Zhang H."/>
            <person name="O'Toole P.W."/>
        </authorList>
    </citation>
    <scope>NUCLEOTIDE SEQUENCE [LARGE SCALE GENOMIC DNA]</scope>
    <source>
        <strain evidence="1 2">DSM 24716</strain>
    </source>
</reference>
<comment type="caution">
    <text evidence="1">The sequence shown here is derived from an EMBL/GenBank/DDBJ whole genome shotgun (WGS) entry which is preliminary data.</text>
</comment>
<protein>
    <submittedName>
        <fullName evidence="1">Uncharacterized protein</fullName>
    </submittedName>
</protein>
<name>A0A0R2LK82_9LACO</name>
<dbReference type="AlphaFoldDB" id="A0A0R2LK82"/>
<dbReference type="Proteomes" id="UP000051006">
    <property type="component" value="Unassembled WGS sequence"/>
</dbReference>
<accession>A0A0R2LK82</accession>
<evidence type="ECO:0000313" key="1">
    <source>
        <dbReference type="EMBL" id="KRN99431.1"/>
    </source>
</evidence>
<dbReference type="PATRIC" id="fig|993692.3.peg.2609"/>